<proteinExistence type="predicted"/>
<accession>A0ABS0QCB6</accession>
<evidence type="ECO:0000313" key="2">
    <source>
        <dbReference type="Proteomes" id="UP000625631"/>
    </source>
</evidence>
<dbReference type="Proteomes" id="UP000625631">
    <property type="component" value="Unassembled WGS sequence"/>
</dbReference>
<gene>
    <name evidence="1" type="ORF">I7X13_19800</name>
</gene>
<keyword evidence="2" id="KW-1185">Reference proteome</keyword>
<dbReference type="RefSeq" id="WP_198076800.1">
    <property type="nucleotide sequence ID" value="NZ_JAEDAE010000012.1"/>
</dbReference>
<protein>
    <submittedName>
        <fullName evidence="1">Uncharacterized protein</fullName>
    </submittedName>
</protein>
<dbReference type="EMBL" id="JAEDAE010000012">
    <property type="protein sequence ID" value="MBH8560315.1"/>
    <property type="molecule type" value="Genomic_DNA"/>
</dbReference>
<organism evidence="1 2">
    <name type="scientific">Hymenobacter negativus</name>
    <dbReference type="NCBI Taxonomy" id="2795026"/>
    <lineage>
        <taxon>Bacteria</taxon>
        <taxon>Pseudomonadati</taxon>
        <taxon>Bacteroidota</taxon>
        <taxon>Cytophagia</taxon>
        <taxon>Cytophagales</taxon>
        <taxon>Hymenobacteraceae</taxon>
        <taxon>Hymenobacter</taxon>
    </lineage>
</organism>
<comment type="caution">
    <text evidence="1">The sequence shown here is derived from an EMBL/GenBank/DDBJ whole genome shotgun (WGS) entry which is preliminary data.</text>
</comment>
<name>A0ABS0QCB6_9BACT</name>
<evidence type="ECO:0000313" key="1">
    <source>
        <dbReference type="EMBL" id="MBH8560315.1"/>
    </source>
</evidence>
<reference evidence="1 2" key="1">
    <citation type="submission" date="2020-12" db="EMBL/GenBank/DDBJ databases">
        <title>Hymenobacter sp.</title>
        <authorList>
            <person name="Kim M.K."/>
        </authorList>
    </citation>
    <scope>NUCLEOTIDE SEQUENCE [LARGE SCALE GENOMIC DNA]</scope>
    <source>
        <strain evidence="1 2">BT442</strain>
    </source>
</reference>
<sequence>MRHEDLPERWKQKVRDYLIAKGETKHEKLGASDFPVNTTVYIKFEDDSKVEFKYAFVIEAPEFNETAVFTEHCGYHIFYSWGKLDWEVREEE</sequence>